<dbReference type="Pfam" id="PF00296">
    <property type="entry name" value="Bac_luciferase"/>
    <property type="match status" value="1"/>
</dbReference>
<sequence length="328" mass="34878">MSTTTHPLRFGLLLPTREMAMTGDYAVGPLLELAQEAEAAGFDSVWTGDSLTARPRLDPLIVLAAVAGATSRISVGTGALTAALRHPLIGANMVASLHHAAGSRLELGVGAGFPMPESEAEFDAVGVPFAGRSGRLDETVRLWKQAWGSGQDPAAGSFRGKHLTADLLHRLPPAATAAGPRVWLAGSDTPRVLERVASGYDGWLPFLPTTEAYDRAWRRIGELLAERDRPADAVVPGLYATLNVDSDRARAAAGLDEYVRGYYGRPLDVMTGIQAYGYGSAEECAEWLTGYVRAGARHVVLRIGSLDAARQFKELAEHVLPAVRASVG</sequence>
<protein>
    <submittedName>
        <fullName evidence="6">LLM class flavin-dependent oxidoreductase</fullName>
    </submittedName>
</protein>
<evidence type="ECO:0000259" key="5">
    <source>
        <dbReference type="Pfam" id="PF00296"/>
    </source>
</evidence>
<dbReference type="Gene3D" id="3.20.20.30">
    <property type="entry name" value="Luciferase-like domain"/>
    <property type="match status" value="1"/>
</dbReference>
<reference evidence="6" key="1">
    <citation type="submission" date="2024-07" db="EMBL/GenBank/DDBJ databases">
        <title>Complete genome sequences of cellulolytic bacteria, Kitasatospora sp. CMC57 and Streptomyces sp. CMC78, isolated from Japanese agricultural soil.</title>
        <authorList>
            <person name="Hashimoto T."/>
            <person name="Ito M."/>
            <person name="Iwamoto M."/>
            <person name="Fukahori D."/>
            <person name="Shoda T."/>
            <person name="Sakoda M."/>
            <person name="Morohoshi T."/>
            <person name="Mitsuboshi M."/>
            <person name="Nishizawa T."/>
        </authorList>
    </citation>
    <scope>NUCLEOTIDE SEQUENCE</scope>
    <source>
        <strain evidence="6">CMC57</strain>
    </source>
</reference>
<dbReference type="InterPro" id="IPR011251">
    <property type="entry name" value="Luciferase-like_dom"/>
</dbReference>
<dbReference type="RefSeq" id="WP_407990210.1">
    <property type="nucleotide sequence ID" value="NZ_AP035881.2"/>
</dbReference>
<dbReference type="GO" id="GO:0046306">
    <property type="term" value="P:alkanesulfonate catabolic process"/>
    <property type="evidence" value="ECO:0007669"/>
    <property type="project" value="TreeGrafter"/>
</dbReference>
<dbReference type="PANTHER" id="PTHR42847">
    <property type="entry name" value="ALKANESULFONATE MONOOXYGENASE"/>
    <property type="match status" value="1"/>
</dbReference>
<evidence type="ECO:0000256" key="2">
    <source>
        <dbReference type="ARBA" id="ARBA00022643"/>
    </source>
</evidence>
<accession>A0AB33JXJ8</accession>
<gene>
    <name evidence="6" type="ORF">KCMC57_42990</name>
</gene>
<dbReference type="PANTHER" id="PTHR42847:SF4">
    <property type="entry name" value="ALKANESULFONATE MONOOXYGENASE-RELATED"/>
    <property type="match status" value="1"/>
</dbReference>
<dbReference type="InterPro" id="IPR036661">
    <property type="entry name" value="Luciferase-like_sf"/>
</dbReference>
<keyword evidence="2" id="KW-0288">FMN</keyword>
<evidence type="ECO:0000313" key="6">
    <source>
        <dbReference type="EMBL" id="BFP47931.1"/>
    </source>
</evidence>
<evidence type="ECO:0000256" key="1">
    <source>
        <dbReference type="ARBA" id="ARBA00022630"/>
    </source>
</evidence>
<dbReference type="AlphaFoldDB" id="A0AB33JXJ8"/>
<feature type="domain" description="Luciferase-like" evidence="5">
    <location>
        <begin position="9"/>
        <end position="297"/>
    </location>
</feature>
<dbReference type="InterPro" id="IPR050172">
    <property type="entry name" value="SsuD_RutA_monooxygenase"/>
</dbReference>
<proteinExistence type="predicted"/>
<dbReference type="SUPFAM" id="SSF51679">
    <property type="entry name" value="Bacterial luciferase-like"/>
    <property type="match status" value="1"/>
</dbReference>
<evidence type="ECO:0000256" key="3">
    <source>
        <dbReference type="ARBA" id="ARBA00023002"/>
    </source>
</evidence>
<keyword evidence="3" id="KW-0560">Oxidoreductase</keyword>
<name>A0AB33JXJ8_9ACTN</name>
<keyword evidence="4" id="KW-0503">Monooxygenase</keyword>
<keyword evidence="1" id="KW-0285">Flavoprotein</keyword>
<evidence type="ECO:0000256" key="4">
    <source>
        <dbReference type="ARBA" id="ARBA00023033"/>
    </source>
</evidence>
<dbReference type="EMBL" id="AP035881">
    <property type="protein sequence ID" value="BFP47931.1"/>
    <property type="molecule type" value="Genomic_DNA"/>
</dbReference>
<organism evidence="6">
    <name type="scientific">Kitasatospora sp. CMC57</name>
    <dbReference type="NCBI Taxonomy" id="3231513"/>
    <lineage>
        <taxon>Bacteria</taxon>
        <taxon>Bacillati</taxon>
        <taxon>Actinomycetota</taxon>
        <taxon>Actinomycetes</taxon>
        <taxon>Kitasatosporales</taxon>
        <taxon>Streptomycetaceae</taxon>
        <taxon>Kitasatospora</taxon>
    </lineage>
</organism>
<dbReference type="GO" id="GO:0008726">
    <property type="term" value="F:alkanesulfonate monooxygenase activity"/>
    <property type="evidence" value="ECO:0007669"/>
    <property type="project" value="TreeGrafter"/>
</dbReference>